<sequence length="500" mass="54417">MTDADAPHFYRNFPRADVSASVREYLRLHPSARFVADPSGTTRIFAGYRGTVLGALSPGLTAALELLATRSVDRDDLLDVVRNQEGEPALLKVSEMLNRLRAGGWLSVTLKTNGTPLLTFRPLGPAIPAVLEHTGDTAELRLSRFALLRAEGSGIVLESPLAHVAVEVHDPSLVGLLASLSAQHSSEAAPHGSVGARTYPVEWPEAVPAVLSALARHGLLVPRTNSVEGELRFAQWSPHELWFHSRTRIGRHDLPYGGTYPGRGAGDPLPAVRPPFDGPTVKLPRADLQALRRNDRPLTEVLEDRQSLRLHNDAVPLTITQLGEFLYRSARNRGRSFDGPQQVGNRPYPSGGGTYELEIYPLINRVDGLEPGLYHYDPEEHRLQLLARPGPALTRLTEMSRVTAQMPSPPQVTLLVTARFGRVMWKYSAMGYALLLKHVGVLYQVMYSVATAMGLASCGLGGGDSDAFATASGLSWETESTVGEFLLGSRETERDDGARA</sequence>
<evidence type="ECO:0000259" key="2">
    <source>
        <dbReference type="Pfam" id="PF18679"/>
    </source>
</evidence>
<dbReference type="Proteomes" id="UP001595701">
    <property type="component" value="Unassembled WGS sequence"/>
</dbReference>
<dbReference type="SUPFAM" id="SSF55469">
    <property type="entry name" value="FMN-dependent nitroreductase-like"/>
    <property type="match status" value="1"/>
</dbReference>
<dbReference type="PANTHER" id="PTHR43745:SF2">
    <property type="entry name" value="NITROREDUCTASE MJ1384-RELATED"/>
    <property type="match status" value="1"/>
</dbReference>
<protein>
    <submittedName>
        <fullName evidence="4">SagB family peptide dehydrogenase</fullName>
    </submittedName>
</protein>
<evidence type="ECO:0000259" key="3">
    <source>
        <dbReference type="Pfam" id="PF22767"/>
    </source>
</evidence>
<dbReference type="InterPro" id="IPR054488">
    <property type="entry name" value="ThcOx_dom2"/>
</dbReference>
<dbReference type="PANTHER" id="PTHR43745">
    <property type="entry name" value="NITROREDUCTASE MJ1384-RELATED"/>
    <property type="match status" value="1"/>
</dbReference>
<dbReference type="InterPro" id="IPR029479">
    <property type="entry name" value="Nitroreductase"/>
</dbReference>
<dbReference type="InterPro" id="IPR040776">
    <property type="entry name" value="ThcOx_HTH"/>
</dbReference>
<accession>A0ABV7SB35</accession>
<feature type="domain" description="ThcOx helix turn helix" evidence="2">
    <location>
        <begin position="53"/>
        <end position="126"/>
    </location>
</feature>
<dbReference type="Pfam" id="PF00881">
    <property type="entry name" value="Nitroreductase"/>
    <property type="match status" value="1"/>
</dbReference>
<evidence type="ECO:0000259" key="1">
    <source>
        <dbReference type="Pfam" id="PF00881"/>
    </source>
</evidence>
<dbReference type="NCBIfam" id="TIGR03605">
    <property type="entry name" value="antibiot_sagB"/>
    <property type="match status" value="1"/>
</dbReference>
<dbReference type="InterPro" id="IPR052544">
    <property type="entry name" value="Bacteriocin_Proc_Enz"/>
</dbReference>
<dbReference type="Gene3D" id="3.40.109.10">
    <property type="entry name" value="NADH Oxidase"/>
    <property type="match status" value="1"/>
</dbReference>
<comment type="caution">
    <text evidence="4">The sequence shown here is derived from an EMBL/GenBank/DDBJ whole genome shotgun (WGS) entry which is preliminary data.</text>
</comment>
<feature type="domain" description="Cyanobactin oxidase ThcOx second" evidence="3">
    <location>
        <begin position="140"/>
        <end position="253"/>
    </location>
</feature>
<dbReference type="InterPro" id="IPR020051">
    <property type="entry name" value="SagB-type_dehydrogenase"/>
</dbReference>
<reference evidence="5" key="1">
    <citation type="journal article" date="2019" name="Int. J. Syst. Evol. Microbiol.">
        <title>The Global Catalogue of Microorganisms (GCM) 10K type strain sequencing project: providing services to taxonomists for standard genome sequencing and annotation.</title>
        <authorList>
            <consortium name="The Broad Institute Genomics Platform"/>
            <consortium name="The Broad Institute Genome Sequencing Center for Infectious Disease"/>
            <person name="Wu L."/>
            <person name="Ma J."/>
        </authorList>
    </citation>
    <scope>NUCLEOTIDE SEQUENCE [LARGE SCALE GENOMIC DNA]</scope>
    <source>
        <strain evidence="5">CGMCC 4.7035</strain>
    </source>
</reference>
<organism evidence="4 5">
    <name type="scientific">Streptomyces yaanensis</name>
    <dbReference type="NCBI Taxonomy" id="1142239"/>
    <lineage>
        <taxon>Bacteria</taxon>
        <taxon>Bacillati</taxon>
        <taxon>Actinomycetota</taxon>
        <taxon>Actinomycetes</taxon>
        <taxon>Kitasatosporales</taxon>
        <taxon>Streptomycetaceae</taxon>
        <taxon>Streptomyces</taxon>
    </lineage>
</organism>
<keyword evidence="5" id="KW-1185">Reference proteome</keyword>
<evidence type="ECO:0000313" key="4">
    <source>
        <dbReference type="EMBL" id="MFC3574143.1"/>
    </source>
</evidence>
<dbReference type="RefSeq" id="WP_310770325.1">
    <property type="nucleotide sequence ID" value="NZ_JBHRWR010000009.1"/>
</dbReference>
<evidence type="ECO:0000313" key="5">
    <source>
        <dbReference type="Proteomes" id="UP001595701"/>
    </source>
</evidence>
<dbReference type="Pfam" id="PF22767">
    <property type="entry name" value="ThcOx"/>
    <property type="match status" value="1"/>
</dbReference>
<name>A0ABV7SB35_9ACTN</name>
<proteinExistence type="predicted"/>
<dbReference type="Pfam" id="PF18679">
    <property type="entry name" value="HTH_57"/>
    <property type="match status" value="1"/>
</dbReference>
<dbReference type="EMBL" id="JBHRWR010000009">
    <property type="protein sequence ID" value="MFC3574143.1"/>
    <property type="molecule type" value="Genomic_DNA"/>
</dbReference>
<dbReference type="CDD" id="cd02142">
    <property type="entry name" value="McbC_SagB-like_oxidoreductase"/>
    <property type="match status" value="1"/>
</dbReference>
<dbReference type="InterPro" id="IPR000415">
    <property type="entry name" value="Nitroreductase-like"/>
</dbReference>
<gene>
    <name evidence="4" type="ORF">ACFOZ0_12830</name>
</gene>
<feature type="domain" description="Nitroreductase" evidence="1">
    <location>
        <begin position="346"/>
        <end position="479"/>
    </location>
</feature>